<gene>
    <name evidence="2" type="ORF">O3G_MSEX004700</name>
</gene>
<reference evidence="2" key="2">
    <citation type="submission" date="2020-12" db="EMBL/GenBank/DDBJ databases">
        <authorList>
            <person name="Kanost M."/>
        </authorList>
    </citation>
    <scope>NUCLEOTIDE SEQUENCE</scope>
</reference>
<protein>
    <recommendedName>
        <fullName evidence="4">Nucleotide exchange factor SIL1</fullName>
    </recommendedName>
</protein>
<name>A0A921YXZ8_MANSE</name>
<dbReference type="Proteomes" id="UP000791440">
    <property type="component" value="Unassembled WGS sequence"/>
</dbReference>
<dbReference type="AlphaFoldDB" id="A0A921YXZ8"/>
<proteinExistence type="predicted"/>
<evidence type="ECO:0000313" key="3">
    <source>
        <dbReference type="Proteomes" id="UP000791440"/>
    </source>
</evidence>
<accession>A0A921YXZ8</accession>
<evidence type="ECO:0008006" key="4">
    <source>
        <dbReference type="Google" id="ProtNLM"/>
    </source>
</evidence>
<keyword evidence="1" id="KW-0732">Signal</keyword>
<organism evidence="2 3">
    <name type="scientific">Manduca sexta</name>
    <name type="common">Tobacco hawkmoth</name>
    <name type="synonym">Tobacco hornworm</name>
    <dbReference type="NCBI Taxonomy" id="7130"/>
    <lineage>
        <taxon>Eukaryota</taxon>
        <taxon>Metazoa</taxon>
        <taxon>Ecdysozoa</taxon>
        <taxon>Arthropoda</taxon>
        <taxon>Hexapoda</taxon>
        <taxon>Insecta</taxon>
        <taxon>Pterygota</taxon>
        <taxon>Neoptera</taxon>
        <taxon>Endopterygota</taxon>
        <taxon>Lepidoptera</taxon>
        <taxon>Glossata</taxon>
        <taxon>Ditrysia</taxon>
        <taxon>Bombycoidea</taxon>
        <taxon>Sphingidae</taxon>
        <taxon>Sphinginae</taxon>
        <taxon>Sphingini</taxon>
        <taxon>Manduca</taxon>
    </lineage>
</organism>
<evidence type="ECO:0000256" key="1">
    <source>
        <dbReference type="SAM" id="SignalP"/>
    </source>
</evidence>
<sequence length="344" mass="39533">MLLFLLSAARIAVADKTNAFDNATDTGLVNANASDTKYTGCDNDIPFDTFLNLIVETSKEQLNNVAKNVKIYSNLSDDNNIGRVNGIDLYEQMLQHNLKEIISDIKFNASETFMLDFIDLSNSILGKTIDNMLKMNNLDRLIGFNESSKIRRQQVKISTTFIQNTMCDSLSLCRDINKYSEYLIILLRGVMDLTPPNLKVLFETIPKVLNSYKHIIRTNVNFREYLKYLMNTDSRTQRDALDILDDVLSNPKEAIKNGSKNQRKKIGLLVELFKELDAAYDLNEENNKQWENIALTFKKWLDNGESLVEEALTALIANFWLNMKIWPLITQSKINYTWSKIIRD</sequence>
<keyword evidence="3" id="KW-1185">Reference proteome</keyword>
<feature type="signal peptide" evidence="1">
    <location>
        <begin position="1"/>
        <end position="19"/>
    </location>
</feature>
<reference evidence="2" key="1">
    <citation type="journal article" date="2016" name="Insect Biochem. Mol. Biol.">
        <title>Multifaceted biological insights from a draft genome sequence of the tobacco hornworm moth, Manduca sexta.</title>
        <authorList>
            <person name="Kanost M.R."/>
            <person name="Arrese E.L."/>
            <person name="Cao X."/>
            <person name="Chen Y.R."/>
            <person name="Chellapilla S."/>
            <person name="Goldsmith M.R."/>
            <person name="Grosse-Wilde E."/>
            <person name="Heckel D.G."/>
            <person name="Herndon N."/>
            <person name="Jiang H."/>
            <person name="Papanicolaou A."/>
            <person name="Qu J."/>
            <person name="Soulages J.L."/>
            <person name="Vogel H."/>
            <person name="Walters J."/>
            <person name="Waterhouse R.M."/>
            <person name="Ahn S.J."/>
            <person name="Almeida F.C."/>
            <person name="An C."/>
            <person name="Aqrawi P."/>
            <person name="Bretschneider A."/>
            <person name="Bryant W.B."/>
            <person name="Bucks S."/>
            <person name="Chao H."/>
            <person name="Chevignon G."/>
            <person name="Christen J.M."/>
            <person name="Clarke D.F."/>
            <person name="Dittmer N.T."/>
            <person name="Ferguson L.C.F."/>
            <person name="Garavelou S."/>
            <person name="Gordon K.H.J."/>
            <person name="Gunaratna R.T."/>
            <person name="Han Y."/>
            <person name="Hauser F."/>
            <person name="He Y."/>
            <person name="Heidel-Fischer H."/>
            <person name="Hirsh A."/>
            <person name="Hu Y."/>
            <person name="Jiang H."/>
            <person name="Kalra D."/>
            <person name="Klinner C."/>
            <person name="Konig C."/>
            <person name="Kovar C."/>
            <person name="Kroll A.R."/>
            <person name="Kuwar S.S."/>
            <person name="Lee S.L."/>
            <person name="Lehman R."/>
            <person name="Li K."/>
            <person name="Li Z."/>
            <person name="Liang H."/>
            <person name="Lovelace S."/>
            <person name="Lu Z."/>
            <person name="Mansfield J.H."/>
            <person name="McCulloch K.J."/>
            <person name="Mathew T."/>
            <person name="Morton B."/>
            <person name="Muzny D.M."/>
            <person name="Neunemann D."/>
            <person name="Ongeri F."/>
            <person name="Pauchet Y."/>
            <person name="Pu L.L."/>
            <person name="Pyrousis I."/>
            <person name="Rao X.J."/>
            <person name="Redding A."/>
            <person name="Roesel C."/>
            <person name="Sanchez-Gracia A."/>
            <person name="Schaack S."/>
            <person name="Shukla A."/>
            <person name="Tetreau G."/>
            <person name="Wang Y."/>
            <person name="Xiong G.H."/>
            <person name="Traut W."/>
            <person name="Walsh T.K."/>
            <person name="Worley K.C."/>
            <person name="Wu D."/>
            <person name="Wu W."/>
            <person name="Wu Y.Q."/>
            <person name="Zhang X."/>
            <person name="Zou Z."/>
            <person name="Zucker H."/>
            <person name="Briscoe A.D."/>
            <person name="Burmester T."/>
            <person name="Clem R.J."/>
            <person name="Feyereisen R."/>
            <person name="Grimmelikhuijzen C.J.P."/>
            <person name="Hamodrakas S.J."/>
            <person name="Hansson B.S."/>
            <person name="Huguet E."/>
            <person name="Jermiin L.S."/>
            <person name="Lan Q."/>
            <person name="Lehman H.K."/>
            <person name="Lorenzen M."/>
            <person name="Merzendorfer H."/>
            <person name="Michalopoulos I."/>
            <person name="Morton D.B."/>
            <person name="Muthukrishnan S."/>
            <person name="Oakeshott J.G."/>
            <person name="Palmer W."/>
            <person name="Park Y."/>
            <person name="Passarelli A.L."/>
            <person name="Rozas J."/>
            <person name="Schwartz L.M."/>
            <person name="Smith W."/>
            <person name="Southgate A."/>
            <person name="Vilcinskas A."/>
            <person name="Vogt R."/>
            <person name="Wang P."/>
            <person name="Werren J."/>
            <person name="Yu X.Q."/>
            <person name="Zhou J.J."/>
            <person name="Brown S.J."/>
            <person name="Scherer S.E."/>
            <person name="Richards S."/>
            <person name="Blissard G.W."/>
        </authorList>
    </citation>
    <scope>NUCLEOTIDE SEQUENCE</scope>
</reference>
<dbReference type="OrthoDB" id="6854897at2759"/>
<feature type="chain" id="PRO_5037206855" description="Nucleotide exchange factor SIL1" evidence="1">
    <location>
        <begin position="20"/>
        <end position="344"/>
    </location>
</feature>
<evidence type="ECO:0000313" key="2">
    <source>
        <dbReference type="EMBL" id="KAG6446949.1"/>
    </source>
</evidence>
<dbReference type="EMBL" id="JH668339">
    <property type="protein sequence ID" value="KAG6446949.1"/>
    <property type="molecule type" value="Genomic_DNA"/>
</dbReference>
<comment type="caution">
    <text evidence="2">The sequence shown here is derived from an EMBL/GenBank/DDBJ whole genome shotgun (WGS) entry which is preliminary data.</text>
</comment>